<dbReference type="GO" id="GO:1904262">
    <property type="term" value="P:negative regulation of TORC1 signaling"/>
    <property type="evidence" value="ECO:0007669"/>
    <property type="project" value="TreeGrafter"/>
</dbReference>
<dbReference type="AlphaFoldDB" id="A0A8X6TBR9"/>
<dbReference type="GO" id="GO:0010508">
    <property type="term" value="P:positive regulation of autophagy"/>
    <property type="evidence" value="ECO:0007669"/>
    <property type="project" value="TreeGrafter"/>
</dbReference>
<dbReference type="PANTHER" id="PTHR13153">
    <property type="entry name" value="CGTHBA PROTEIN -14 GENE PROTEIN"/>
    <property type="match status" value="1"/>
</dbReference>
<comment type="subcellular location">
    <subcellularLocation>
        <location evidence="2">Lysosome</location>
    </subcellularLocation>
</comment>
<comment type="caution">
    <text evidence="5">The sequence shown here is derived from an EMBL/GenBank/DDBJ whole genome shotgun (WGS) entry which is preliminary data.</text>
</comment>
<evidence type="ECO:0000313" key="5">
    <source>
        <dbReference type="EMBL" id="GFS97011.1"/>
    </source>
</evidence>
<evidence type="ECO:0000256" key="3">
    <source>
        <dbReference type="SAM" id="MobiDB-lite"/>
    </source>
</evidence>
<dbReference type="GO" id="GO:1990130">
    <property type="term" value="C:GATOR1 complex"/>
    <property type="evidence" value="ECO:0007669"/>
    <property type="project" value="UniProtKB-UniRule"/>
</dbReference>
<feature type="domain" description="GATOR1 complex protein NPRL3 C-terminal HTH" evidence="4">
    <location>
        <begin position="500"/>
        <end position="561"/>
    </location>
</feature>
<evidence type="ECO:0000313" key="6">
    <source>
        <dbReference type="Proteomes" id="UP000887013"/>
    </source>
</evidence>
<keyword evidence="2" id="KW-0732">Signal</keyword>
<dbReference type="GO" id="GO:0034198">
    <property type="term" value="P:cellular response to amino acid starvation"/>
    <property type="evidence" value="ECO:0007669"/>
    <property type="project" value="UniProtKB-UniRule"/>
</dbReference>
<dbReference type="InterPro" id="IPR005365">
    <property type="entry name" value="Npr3"/>
</dbReference>
<dbReference type="Proteomes" id="UP000887013">
    <property type="component" value="Unassembled WGS sequence"/>
</dbReference>
<sequence>MIKSLNSTYTNEIRVSQMDETNPIGLFLVTSGSKGDRLLFRYPFGIEVNKDIDKKKNKKSPYALLNDNKDDLHILHEESCESNECSLTGFDDKLLSTLFAVKPELCGEKFELKIENVRFIGHPTYLRHISNREKTTITMFHVVFALLADASYSIVDCYHDFSQRFSIAIRNEECRNSYLTAQVKLMQSAHDEIASLPEGHTESPYNLILSRSELAVQLKDAFEDLKSTGIVRAKVNNWIELSFCLPIKVHRLQDERLLVEPEDINACLKDLRPYHGMLLLTDASELLSSLPEDSSPALIRLISVTSPLKNLQQLAADADIILSHVFQLVSHLLYWGKATIIYPLCDSNVYVISPYAPTHLNSSLETKFCDQFSNMSLLGILSQFSLPISLSELDNPMNSSYQQAQRVQMVIWMLQHRLLTQLHTYVYLIPPERASSSMQNGELIEDTTRTIKTLESSDLSSSYQSEESLLSPSHSKASSISDEEDLSLREQDCIRQANLTPSERDSILRDASHNNKDDLKNFIRFCSYFRGRHHLEEIMYCENIRRSHLLSLLDKFRNILITCQFEDTAVVALNKRL</sequence>
<dbReference type="Pfam" id="PF03666">
    <property type="entry name" value="NPR3"/>
    <property type="match status" value="1"/>
</dbReference>
<organism evidence="5 6">
    <name type="scientific">Nephila pilipes</name>
    <name type="common">Giant wood spider</name>
    <name type="synonym">Nephila maculata</name>
    <dbReference type="NCBI Taxonomy" id="299642"/>
    <lineage>
        <taxon>Eukaryota</taxon>
        <taxon>Metazoa</taxon>
        <taxon>Ecdysozoa</taxon>
        <taxon>Arthropoda</taxon>
        <taxon>Chelicerata</taxon>
        <taxon>Arachnida</taxon>
        <taxon>Araneae</taxon>
        <taxon>Araneomorphae</taxon>
        <taxon>Entelegynae</taxon>
        <taxon>Araneoidea</taxon>
        <taxon>Nephilidae</taxon>
        <taxon>Nephila</taxon>
    </lineage>
</organism>
<comment type="similarity">
    <text evidence="1 2">Belongs to the NPR3 family.</text>
</comment>
<dbReference type="GO" id="GO:0005764">
    <property type="term" value="C:lysosome"/>
    <property type="evidence" value="ECO:0007669"/>
    <property type="project" value="UniProtKB-SubCell"/>
</dbReference>
<feature type="region of interest" description="Disordered" evidence="3">
    <location>
        <begin position="456"/>
        <end position="484"/>
    </location>
</feature>
<name>A0A8X6TBR9_NEPPI</name>
<dbReference type="EMBL" id="BMAW01006005">
    <property type="protein sequence ID" value="GFS97011.1"/>
    <property type="molecule type" value="Genomic_DNA"/>
</dbReference>
<evidence type="ECO:0000256" key="1">
    <source>
        <dbReference type="ARBA" id="ARBA00010546"/>
    </source>
</evidence>
<keyword evidence="2" id="KW-0458">Lysosome</keyword>
<feature type="compositionally biased region" description="Low complexity" evidence="3">
    <location>
        <begin position="456"/>
        <end position="480"/>
    </location>
</feature>
<dbReference type="Pfam" id="PF24064">
    <property type="entry name" value="HTH_NPRL3"/>
    <property type="match status" value="1"/>
</dbReference>
<comment type="function">
    <text evidence="2">As a component of the GATOR1 complex functions as an inhibitor of the amino acid-sensing branch of the TORC1 pathway.</text>
</comment>
<evidence type="ECO:0000256" key="2">
    <source>
        <dbReference type="RuleBase" id="RU368069"/>
    </source>
</evidence>
<dbReference type="OrthoDB" id="18648at2759"/>
<protein>
    <recommendedName>
        <fullName evidence="2">GATOR complex protein NPRL3</fullName>
    </recommendedName>
    <alternativeName>
        <fullName evidence="2">Nitrogen permease regulator 3-like protein</fullName>
    </alternativeName>
</protein>
<dbReference type="PANTHER" id="PTHR13153:SF5">
    <property type="entry name" value="GATOR COMPLEX PROTEIN NPRL3"/>
    <property type="match status" value="1"/>
</dbReference>
<proteinExistence type="inferred from homology"/>
<keyword evidence="6" id="KW-1185">Reference proteome</keyword>
<accession>A0A8X6TBR9</accession>
<dbReference type="InterPro" id="IPR056603">
    <property type="entry name" value="HTH_NPRL3"/>
</dbReference>
<evidence type="ECO:0000259" key="4">
    <source>
        <dbReference type="Pfam" id="PF24064"/>
    </source>
</evidence>
<reference evidence="5" key="1">
    <citation type="submission" date="2020-08" db="EMBL/GenBank/DDBJ databases">
        <title>Multicomponent nature underlies the extraordinary mechanical properties of spider dragline silk.</title>
        <authorList>
            <person name="Kono N."/>
            <person name="Nakamura H."/>
            <person name="Mori M."/>
            <person name="Yoshida Y."/>
            <person name="Ohtoshi R."/>
            <person name="Malay A.D."/>
            <person name="Moran D.A.P."/>
            <person name="Tomita M."/>
            <person name="Numata K."/>
            <person name="Arakawa K."/>
        </authorList>
    </citation>
    <scope>NUCLEOTIDE SEQUENCE</scope>
</reference>
<gene>
    <name evidence="5" type="primary">Nprl3</name>
    <name evidence="5" type="ORF">NPIL_135581</name>
</gene>
<dbReference type="GO" id="GO:0038202">
    <property type="term" value="P:TORC1 signaling"/>
    <property type="evidence" value="ECO:0007669"/>
    <property type="project" value="TreeGrafter"/>
</dbReference>